<dbReference type="EMBL" id="OZ037953">
    <property type="protein sequence ID" value="CAL1697707.1"/>
    <property type="molecule type" value="Genomic_DNA"/>
</dbReference>
<dbReference type="Proteomes" id="UP001497453">
    <property type="component" value="Chromosome 10"/>
</dbReference>
<organism evidence="1 2">
    <name type="scientific">Somion occarium</name>
    <dbReference type="NCBI Taxonomy" id="3059160"/>
    <lineage>
        <taxon>Eukaryota</taxon>
        <taxon>Fungi</taxon>
        <taxon>Dikarya</taxon>
        <taxon>Basidiomycota</taxon>
        <taxon>Agaricomycotina</taxon>
        <taxon>Agaricomycetes</taxon>
        <taxon>Polyporales</taxon>
        <taxon>Cerrenaceae</taxon>
        <taxon>Somion</taxon>
    </lineage>
</organism>
<keyword evidence="2" id="KW-1185">Reference proteome</keyword>
<accession>A0ABP1CUE1</accession>
<evidence type="ECO:0000313" key="2">
    <source>
        <dbReference type="Proteomes" id="UP001497453"/>
    </source>
</evidence>
<protein>
    <submittedName>
        <fullName evidence="1">Uncharacterized protein</fullName>
    </submittedName>
</protein>
<reference evidence="2" key="1">
    <citation type="submission" date="2024-04" db="EMBL/GenBank/DDBJ databases">
        <authorList>
            <person name="Shaw F."/>
            <person name="Minotto A."/>
        </authorList>
    </citation>
    <scope>NUCLEOTIDE SEQUENCE [LARGE SCALE GENOMIC DNA]</scope>
</reference>
<sequence>MSTVHAHKIVTTAALLHMRSLKLSETSLPPPFLFSKLSPLPTISAQFVSESPVYSWLIGLVADSVRTKSAVPLFNEDVGSLLKIIGYGRQPSTCLVDVFYRFRTCPDVLILTIAQWRVYANWEARAKADRGRW</sequence>
<evidence type="ECO:0000313" key="1">
    <source>
        <dbReference type="EMBL" id="CAL1697707.1"/>
    </source>
</evidence>
<name>A0ABP1CUE1_9APHY</name>
<gene>
    <name evidence="1" type="ORF">GFSPODELE1_LOCUS1808</name>
</gene>
<proteinExistence type="predicted"/>